<evidence type="ECO:0000256" key="5">
    <source>
        <dbReference type="ARBA" id="ARBA00023136"/>
    </source>
</evidence>
<organism evidence="7 8">
    <name type="scientific">Buddleja alternifolia</name>
    <dbReference type="NCBI Taxonomy" id="168488"/>
    <lineage>
        <taxon>Eukaryota</taxon>
        <taxon>Viridiplantae</taxon>
        <taxon>Streptophyta</taxon>
        <taxon>Embryophyta</taxon>
        <taxon>Tracheophyta</taxon>
        <taxon>Spermatophyta</taxon>
        <taxon>Magnoliopsida</taxon>
        <taxon>eudicotyledons</taxon>
        <taxon>Gunneridae</taxon>
        <taxon>Pentapetalae</taxon>
        <taxon>asterids</taxon>
        <taxon>lamiids</taxon>
        <taxon>Lamiales</taxon>
        <taxon>Scrophulariaceae</taxon>
        <taxon>Buddlejeae</taxon>
        <taxon>Buddleja</taxon>
    </lineage>
</organism>
<evidence type="ECO:0000313" key="7">
    <source>
        <dbReference type="EMBL" id="KAG8374064.1"/>
    </source>
</evidence>
<feature type="transmembrane region" description="Helical" evidence="6">
    <location>
        <begin position="14"/>
        <end position="36"/>
    </location>
</feature>
<dbReference type="InterPro" id="IPR007749">
    <property type="entry name" value="DUF677"/>
</dbReference>
<name>A0AAV6WVF6_9LAMI</name>
<evidence type="ECO:0000256" key="2">
    <source>
        <dbReference type="ARBA" id="ARBA00009074"/>
    </source>
</evidence>
<comment type="similarity">
    <text evidence="2">Belongs to the UPF0496 family.</text>
</comment>
<protein>
    <submittedName>
        <fullName evidence="7">Uncharacterized protein</fullName>
    </submittedName>
</protein>
<accession>A0AAV6WVF6</accession>
<reference evidence="7" key="1">
    <citation type="submission" date="2019-10" db="EMBL/GenBank/DDBJ databases">
        <authorList>
            <person name="Zhang R."/>
            <person name="Pan Y."/>
            <person name="Wang J."/>
            <person name="Ma R."/>
            <person name="Yu S."/>
        </authorList>
    </citation>
    <scope>NUCLEOTIDE SEQUENCE</scope>
    <source>
        <strain evidence="7">LA-IB0</strain>
        <tissue evidence="7">Leaf</tissue>
    </source>
</reference>
<keyword evidence="3 6" id="KW-0812">Transmembrane</keyword>
<dbReference type="PANTHER" id="PTHR31113:SF5">
    <property type="entry name" value="OS04G0405700 PROTEIN"/>
    <property type="match status" value="1"/>
</dbReference>
<evidence type="ECO:0000256" key="1">
    <source>
        <dbReference type="ARBA" id="ARBA00004370"/>
    </source>
</evidence>
<evidence type="ECO:0000256" key="3">
    <source>
        <dbReference type="ARBA" id="ARBA00022692"/>
    </source>
</evidence>
<gene>
    <name evidence="7" type="ORF">BUALT_Bualt11G0092000</name>
</gene>
<evidence type="ECO:0000256" key="4">
    <source>
        <dbReference type="ARBA" id="ARBA00022989"/>
    </source>
</evidence>
<dbReference type="AlphaFoldDB" id="A0AAV6WVF6"/>
<dbReference type="PANTHER" id="PTHR31113">
    <property type="entry name" value="UPF0496 PROTEIN 3-RELATED"/>
    <property type="match status" value="1"/>
</dbReference>
<sequence length="403" mass="45580">MVQWPYFLPTTKQLTLSLGGLLSGAALIAVGTYLSYSNIGPQQARAQARNSVENTPRSSVQLSPTVNLTREYTLAVQTSSYGEIRRTFDQDSSFDQNVEIEHAEFFEEPHLLEQVLQPSRECVQEALSLITPNNSLIDLVSTYFEHSERTSRLCFLLYQSVRRARLLYTPIHNLLDDLPRDSDSDSYSLSDSQCHLAYNAFLEFDRLENPFLSPDSQNFNNIRQCFSQLRQNLDRRLKKSKSRVHLIRRCSTGSALCLVAATVGVVITAVTIATHALVALVASPICLAMLPSDMTKKETVRLAQLNAAAKGAYVLHNDLDTIDRLVAHLHSVVENDKLLIHLGLERGVDRYPIQEILKQLRRNRLSFEQRLVDLEEHLFLCFAAINRARSLLIQEIHLHQNPG</sequence>
<keyword evidence="5 6" id="KW-0472">Membrane</keyword>
<evidence type="ECO:0000256" key="6">
    <source>
        <dbReference type="SAM" id="Phobius"/>
    </source>
</evidence>
<comment type="subcellular location">
    <subcellularLocation>
        <location evidence="1">Membrane</location>
    </subcellularLocation>
</comment>
<comment type="caution">
    <text evidence="7">The sequence shown here is derived from an EMBL/GenBank/DDBJ whole genome shotgun (WGS) entry which is preliminary data.</text>
</comment>
<dbReference type="Pfam" id="PF05055">
    <property type="entry name" value="DUF677"/>
    <property type="match status" value="1"/>
</dbReference>
<keyword evidence="4 6" id="KW-1133">Transmembrane helix</keyword>
<dbReference type="EMBL" id="WHWC01000011">
    <property type="protein sequence ID" value="KAG8374064.1"/>
    <property type="molecule type" value="Genomic_DNA"/>
</dbReference>
<keyword evidence="8" id="KW-1185">Reference proteome</keyword>
<proteinExistence type="inferred from homology"/>
<evidence type="ECO:0000313" key="8">
    <source>
        <dbReference type="Proteomes" id="UP000826271"/>
    </source>
</evidence>
<dbReference type="Proteomes" id="UP000826271">
    <property type="component" value="Unassembled WGS sequence"/>
</dbReference>
<dbReference type="GO" id="GO:0016020">
    <property type="term" value="C:membrane"/>
    <property type="evidence" value="ECO:0007669"/>
    <property type="project" value="UniProtKB-SubCell"/>
</dbReference>